<comment type="subunit">
    <text evidence="9">The Tat system comprises two distinct complexes: a TatABC complex, containing multiple copies of TatA, TatB and TatC subunits, and a separate TatA complex, containing only TatA subunits. Substrates initially bind to the TatABC complex, which probably triggers association of the separate TatA complex to form the active translocon.</text>
</comment>
<comment type="similarity">
    <text evidence="9">Belongs to the TatA/E family.</text>
</comment>
<dbReference type="Gene3D" id="1.20.5.3310">
    <property type="match status" value="1"/>
</dbReference>
<evidence type="ECO:0000256" key="7">
    <source>
        <dbReference type="ARBA" id="ARBA00023010"/>
    </source>
</evidence>
<evidence type="ECO:0000256" key="5">
    <source>
        <dbReference type="ARBA" id="ARBA00022927"/>
    </source>
</evidence>
<dbReference type="InterPro" id="IPR003369">
    <property type="entry name" value="TatA/B/E"/>
</dbReference>
<evidence type="ECO:0000313" key="11">
    <source>
        <dbReference type="EMBL" id="QBQ54563.1"/>
    </source>
</evidence>
<reference evidence="11 12" key="1">
    <citation type="submission" date="2019-03" db="EMBL/GenBank/DDBJ databases">
        <title>The genome sequence of Nitrosococcus wardiae strain D1FHST reveals the archetypal metabolic capacity of ammonia-oxidizing Gammaproteobacteria.</title>
        <authorList>
            <person name="Wang L."/>
            <person name="Lim C.K."/>
            <person name="Hanson T.E."/>
            <person name="Dang H."/>
            <person name="Klotz M.G."/>
        </authorList>
    </citation>
    <scope>NUCLEOTIDE SEQUENCE [LARGE SCALE GENOMIC DNA]</scope>
    <source>
        <strain evidence="11 12">D1FHS</strain>
    </source>
</reference>
<feature type="region of interest" description="Disordered" evidence="10">
    <location>
        <begin position="42"/>
        <end position="91"/>
    </location>
</feature>
<keyword evidence="8 9" id="KW-0472">Membrane</keyword>
<dbReference type="HAMAP" id="MF_00236">
    <property type="entry name" value="TatA_E"/>
    <property type="match status" value="1"/>
</dbReference>
<name>A0A4P7BWT8_9GAMM</name>
<dbReference type="InterPro" id="IPR006312">
    <property type="entry name" value="TatA/E"/>
</dbReference>
<evidence type="ECO:0000256" key="1">
    <source>
        <dbReference type="ARBA" id="ARBA00004162"/>
    </source>
</evidence>
<feature type="compositionally biased region" description="Basic and acidic residues" evidence="10">
    <location>
        <begin position="71"/>
        <end position="91"/>
    </location>
</feature>
<dbReference type="PANTHER" id="PTHR42982:SF1">
    <property type="entry name" value="SEC-INDEPENDENT PROTEIN TRANSLOCASE PROTEIN TATA"/>
    <property type="match status" value="1"/>
</dbReference>
<feature type="transmembrane region" description="Helical" evidence="9">
    <location>
        <begin position="6"/>
        <end position="24"/>
    </location>
</feature>
<evidence type="ECO:0000256" key="2">
    <source>
        <dbReference type="ARBA" id="ARBA00022448"/>
    </source>
</evidence>
<dbReference type="GO" id="GO:0033281">
    <property type="term" value="C:TAT protein transport complex"/>
    <property type="evidence" value="ECO:0007669"/>
    <property type="project" value="UniProtKB-UniRule"/>
</dbReference>
<evidence type="ECO:0000256" key="9">
    <source>
        <dbReference type="HAMAP-Rule" id="MF_00236"/>
    </source>
</evidence>
<keyword evidence="7 9" id="KW-0811">Translocation</keyword>
<keyword evidence="5 9" id="KW-0653">Protein transport</keyword>
<evidence type="ECO:0000256" key="4">
    <source>
        <dbReference type="ARBA" id="ARBA00022692"/>
    </source>
</evidence>
<dbReference type="NCBIfam" id="TIGR01411">
    <property type="entry name" value="tatAE"/>
    <property type="match status" value="1"/>
</dbReference>
<keyword evidence="12" id="KW-1185">Reference proteome</keyword>
<dbReference type="Proteomes" id="UP000294325">
    <property type="component" value="Chromosome"/>
</dbReference>
<evidence type="ECO:0000256" key="8">
    <source>
        <dbReference type="ARBA" id="ARBA00023136"/>
    </source>
</evidence>
<keyword evidence="6 9" id="KW-1133">Transmembrane helix</keyword>
<proteinExistence type="inferred from homology"/>
<dbReference type="RefSeq" id="WP_134357760.1">
    <property type="nucleotide sequence ID" value="NZ_CP038033.1"/>
</dbReference>
<evidence type="ECO:0000313" key="12">
    <source>
        <dbReference type="Proteomes" id="UP000294325"/>
    </source>
</evidence>
<keyword evidence="2 9" id="KW-0813">Transport</keyword>
<dbReference type="KEGG" id="nwr:E3U44_08620"/>
<dbReference type="Pfam" id="PF02416">
    <property type="entry name" value="TatA_B_E"/>
    <property type="match status" value="1"/>
</dbReference>
<comment type="function">
    <text evidence="9">Part of the twin-arginine translocation (Tat) system that transports large folded proteins containing a characteristic twin-arginine motif in their signal peptide across membranes. TatA could form the protein-conducting channel of the Tat system.</text>
</comment>
<organism evidence="11 12">
    <name type="scientific">Nitrosococcus wardiae</name>
    <dbReference type="NCBI Taxonomy" id="1814290"/>
    <lineage>
        <taxon>Bacteria</taxon>
        <taxon>Pseudomonadati</taxon>
        <taxon>Pseudomonadota</taxon>
        <taxon>Gammaproteobacteria</taxon>
        <taxon>Chromatiales</taxon>
        <taxon>Chromatiaceae</taxon>
        <taxon>Nitrosococcus</taxon>
    </lineage>
</organism>
<protein>
    <recommendedName>
        <fullName evidence="9">Sec-independent protein translocase protein TatA</fullName>
    </recommendedName>
</protein>
<dbReference type="OrthoDB" id="7066617at2"/>
<accession>A0A4P7BWT8</accession>
<dbReference type="GO" id="GO:0008320">
    <property type="term" value="F:protein transmembrane transporter activity"/>
    <property type="evidence" value="ECO:0007669"/>
    <property type="project" value="UniProtKB-UniRule"/>
</dbReference>
<evidence type="ECO:0000256" key="10">
    <source>
        <dbReference type="SAM" id="MobiDB-lite"/>
    </source>
</evidence>
<evidence type="ECO:0000256" key="3">
    <source>
        <dbReference type="ARBA" id="ARBA00022475"/>
    </source>
</evidence>
<evidence type="ECO:0000256" key="6">
    <source>
        <dbReference type="ARBA" id="ARBA00022989"/>
    </source>
</evidence>
<dbReference type="AlphaFoldDB" id="A0A4P7BWT8"/>
<keyword evidence="3 9" id="KW-1003">Cell membrane</keyword>
<keyword evidence="4 9" id="KW-0812">Transmembrane</keyword>
<dbReference type="PANTHER" id="PTHR42982">
    <property type="entry name" value="SEC-INDEPENDENT PROTEIN TRANSLOCASE PROTEIN TATA"/>
    <property type="match status" value="1"/>
</dbReference>
<dbReference type="GO" id="GO:0043953">
    <property type="term" value="P:protein transport by the Tat complex"/>
    <property type="evidence" value="ECO:0007669"/>
    <property type="project" value="UniProtKB-UniRule"/>
</dbReference>
<sequence>MGFSGISIWQLLIILVIVLLLFGTKKLRSIGADLGSAVRGFRNSLRDEEPPNTEEMETIEDKQKSTYKTESVSEKNQSDADFKVKLGDEIK</sequence>
<comment type="subcellular location">
    <subcellularLocation>
        <location evidence="1 9">Cell membrane</location>
        <topology evidence="1 9">Single-pass membrane protein</topology>
    </subcellularLocation>
</comment>
<dbReference type="EMBL" id="CP038033">
    <property type="protein sequence ID" value="QBQ54563.1"/>
    <property type="molecule type" value="Genomic_DNA"/>
</dbReference>
<gene>
    <name evidence="9 11" type="primary">tatA</name>
    <name evidence="11" type="ORF">E3U44_08620</name>
</gene>